<evidence type="ECO:0000256" key="2">
    <source>
        <dbReference type="ARBA" id="ARBA00007526"/>
    </source>
</evidence>
<feature type="compositionally biased region" description="Low complexity" evidence="9">
    <location>
        <begin position="207"/>
        <end position="236"/>
    </location>
</feature>
<keyword evidence="6 8" id="KW-0539">Nucleus</keyword>
<dbReference type="PANTHER" id="PTHR13104">
    <property type="entry name" value="MED-6-RELATED"/>
    <property type="match status" value="1"/>
</dbReference>
<name>A0A6S6W8Y5_9PLEO</name>
<sequence length="364" mass="39014">MPPPIAPPDEQEFDQPQIIAGLLHPDLHAGNNVFWYFTSSPWFEAECLNINVWLNVRQNDPATAEQIMNDRKLWQQRLDDQPIGTQYVLAGEGQGEGHPWLLQRQNKVSVVKDDKEQIETFVEGNYYTHGTKMLMAPSLLDIIQSRLLTVSTRMQQMAELSKNMTHWTPATGYSYFPPSYEAAKAATTASRVGSPTLAPTDLDGAVPQSQSAGAAAATATTTTTTQTTEPTASGTEFSDMLFLQSLNLTNAYGDEYMDENPLKGEPGAFVFEGTKTAVSARNKAQEQAAQATQQLPPAAALKIDTQTASALPSAAPTPKGGATPGAAPGTPGSKGSVGPAPKKKKDRRKSQGGLTSPTTPSVPQ</sequence>
<feature type="compositionally biased region" description="Polar residues" evidence="9">
    <location>
        <begin position="352"/>
        <end position="364"/>
    </location>
</feature>
<comment type="function">
    <text evidence="8">Component of the Mediator complex, a coactivator involved in the regulated transcription of nearly all RNA polymerase II-dependent genes. Mediator functions as a bridge to convey information from gene-specific regulatory proteins to the basal RNA polymerase II transcription machinery. Mediator is recruited to promoters by direct interactions with regulatory proteins and serves as a scaffold for the assembly of a functional preinitiation complex with RNA polymerase II and the general transcription factors.</text>
</comment>
<organism evidence="10 11">
    <name type="scientific">Pyrenophora teres f. teres</name>
    <dbReference type="NCBI Taxonomy" id="97479"/>
    <lineage>
        <taxon>Eukaryota</taxon>
        <taxon>Fungi</taxon>
        <taxon>Dikarya</taxon>
        <taxon>Ascomycota</taxon>
        <taxon>Pezizomycotina</taxon>
        <taxon>Dothideomycetes</taxon>
        <taxon>Pleosporomycetidae</taxon>
        <taxon>Pleosporales</taxon>
        <taxon>Pleosporineae</taxon>
        <taxon>Pleosporaceae</taxon>
        <taxon>Pyrenophora</taxon>
    </lineage>
</organism>
<evidence type="ECO:0000256" key="8">
    <source>
        <dbReference type="RuleBase" id="RU364143"/>
    </source>
</evidence>
<proteinExistence type="inferred from homology"/>
<dbReference type="InterPro" id="IPR038566">
    <property type="entry name" value="Mediator_Med6_sf"/>
</dbReference>
<reference evidence="10" key="1">
    <citation type="submission" date="2021-02" db="EMBL/GenBank/DDBJ databases">
        <authorList>
            <person name="Syme A R."/>
            <person name="Syme A R."/>
            <person name="Moolhuijzen P."/>
        </authorList>
    </citation>
    <scope>NUCLEOTIDE SEQUENCE</scope>
    <source>
        <strain evidence="10">W1-1</strain>
    </source>
</reference>
<keyword evidence="8" id="KW-0010">Activator</keyword>
<evidence type="ECO:0000256" key="1">
    <source>
        <dbReference type="ARBA" id="ARBA00004123"/>
    </source>
</evidence>
<accession>A0A6S6W8Y5</accession>
<gene>
    <name evidence="8" type="primary">MED6</name>
    <name evidence="10" type="ORF">PTTW11_08109</name>
</gene>
<evidence type="ECO:0000256" key="9">
    <source>
        <dbReference type="SAM" id="MobiDB-lite"/>
    </source>
</evidence>
<dbReference type="Proteomes" id="UP000472372">
    <property type="component" value="Chromosome 7"/>
</dbReference>
<evidence type="ECO:0000256" key="5">
    <source>
        <dbReference type="ARBA" id="ARBA00023163"/>
    </source>
</evidence>
<dbReference type="InterPro" id="IPR007018">
    <property type="entry name" value="Mediator_Med6"/>
</dbReference>
<feature type="compositionally biased region" description="Basic residues" evidence="9">
    <location>
        <begin position="341"/>
        <end position="350"/>
    </location>
</feature>
<evidence type="ECO:0000256" key="6">
    <source>
        <dbReference type="ARBA" id="ARBA00023242"/>
    </source>
</evidence>
<comment type="similarity">
    <text evidence="2 8">Belongs to the Mediator complex subunit 6 family.</text>
</comment>
<evidence type="ECO:0000256" key="4">
    <source>
        <dbReference type="ARBA" id="ARBA00023015"/>
    </source>
</evidence>
<dbReference type="AlphaFoldDB" id="A0A6S6W8Y5"/>
<feature type="region of interest" description="Disordered" evidence="9">
    <location>
        <begin position="193"/>
        <end position="238"/>
    </location>
</feature>
<evidence type="ECO:0000313" key="10">
    <source>
        <dbReference type="EMBL" id="CAE7195245.1"/>
    </source>
</evidence>
<feature type="region of interest" description="Disordered" evidence="9">
    <location>
        <begin position="308"/>
        <end position="364"/>
    </location>
</feature>
<comment type="subunit">
    <text evidence="8">Component of the Mediator complex.</text>
</comment>
<keyword evidence="4 8" id="KW-0805">Transcription regulation</keyword>
<evidence type="ECO:0000313" key="11">
    <source>
        <dbReference type="Proteomes" id="UP000472372"/>
    </source>
</evidence>
<feature type="compositionally biased region" description="Low complexity" evidence="9">
    <location>
        <begin position="308"/>
        <end position="336"/>
    </location>
</feature>
<protein>
    <recommendedName>
        <fullName evidence="3 8">Mediator of RNA polymerase II transcription subunit 6</fullName>
    </recommendedName>
    <alternativeName>
        <fullName evidence="7 8">Mediator complex subunit 6</fullName>
    </alternativeName>
</protein>
<comment type="subcellular location">
    <subcellularLocation>
        <location evidence="1 8">Nucleus</location>
    </subcellularLocation>
</comment>
<dbReference type="GO" id="GO:0006357">
    <property type="term" value="P:regulation of transcription by RNA polymerase II"/>
    <property type="evidence" value="ECO:0007669"/>
    <property type="project" value="InterPro"/>
</dbReference>
<keyword evidence="5 8" id="KW-0804">Transcription</keyword>
<evidence type="ECO:0000256" key="3">
    <source>
        <dbReference type="ARBA" id="ARBA00020634"/>
    </source>
</evidence>
<evidence type="ECO:0000256" key="7">
    <source>
        <dbReference type="ARBA" id="ARBA00031259"/>
    </source>
</evidence>
<dbReference type="EMBL" id="HG992983">
    <property type="protein sequence ID" value="CAE7195245.1"/>
    <property type="molecule type" value="Genomic_DNA"/>
</dbReference>
<dbReference type="GO" id="GO:0016592">
    <property type="term" value="C:mediator complex"/>
    <property type="evidence" value="ECO:0007669"/>
    <property type="project" value="InterPro"/>
</dbReference>
<dbReference type="Pfam" id="PF04934">
    <property type="entry name" value="Med6"/>
    <property type="match status" value="1"/>
</dbReference>
<dbReference type="GO" id="GO:0003712">
    <property type="term" value="F:transcription coregulator activity"/>
    <property type="evidence" value="ECO:0007669"/>
    <property type="project" value="InterPro"/>
</dbReference>
<dbReference type="Gene3D" id="3.10.450.580">
    <property type="entry name" value="Mediator complex, subunit Med6"/>
    <property type="match status" value="1"/>
</dbReference>